<keyword evidence="3" id="KW-1185">Reference proteome</keyword>
<evidence type="ECO:0000313" key="2">
    <source>
        <dbReference type="Ensembl" id="ENSJHYP00000023657.1"/>
    </source>
</evidence>
<name>A0A8C5JQV7_JUNHY</name>
<evidence type="ECO:0000256" key="1">
    <source>
        <dbReference type="SAM" id="MobiDB-lite"/>
    </source>
</evidence>
<protein>
    <submittedName>
        <fullName evidence="2">Uncharacterized protein</fullName>
    </submittedName>
</protein>
<dbReference type="Proteomes" id="UP000694408">
    <property type="component" value="Unplaced"/>
</dbReference>
<reference evidence="2" key="2">
    <citation type="submission" date="2025-09" db="UniProtKB">
        <authorList>
            <consortium name="Ensembl"/>
        </authorList>
    </citation>
    <scope>IDENTIFICATION</scope>
</reference>
<organism evidence="2 3">
    <name type="scientific">Junco hyemalis</name>
    <name type="common">Dark-eyed junco</name>
    <dbReference type="NCBI Taxonomy" id="40217"/>
    <lineage>
        <taxon>Eukaryota</taxon>
        <taxon>Metazoa</taxon>
        <taxon>Chordata</taxon>
        <taxon>Craniata</taxon>
        <taxon>Vertebrata</taxon>
        <taxon>Euteleostomi</taxon>
        <taxon>Archelosauria</taxon>
        <taxon>Archosauria</taxon>
        <taxon>Dinosauria</taxon>
        <taxon>Saurischia</taxon>
        <taxon>Theropoda</taxon>
        <taxon>Coelurosauria</taxon>
        <taxon>Aves</taxon>
        <taxon>Neognathae</taxon>
        <taxon>Neoaves</taxon>
        <taxon>Telluraves</taxon>
        <taxon>Australaves</taxon>
        <taxon>Passeriformes</taxon>
        <taxon>Passerellidae</taxon>
        <taxon>Junco</taxon>
    </lineage>
</organism>
<dbReference type="AlphaFoldDB" id="A0A8C5JQV7"/>
<reference evidence="2" key="1">
    <citation type="submission" date="2025-08" db="UniProtKB">
        <authorList>
            <consortium name="Ensembl"/>
        </authorList>
    </citation>
    <scope>IDENTIFICATION</scope>
</reference>
<accession>A0A8C5JQV7</accession>
<dbReference type="Ensembl" id="ENSJHYT00000028518.1">
    <property type="protein sequence ID" value="ENSJHYP00000023657.1"/>
    <property type="gene ID" value="ENSJHYG00000017796.1"/>
</dbReference>
<feature type="compositionally biased region" description="Polar residues" evidence="1">
    <location>
        <begin position="25"/>
        <end position="37"/>
    </location>
</feature>
<proteinExistence type="predicted"/>
<evidence type="ECO:0000313" key="3">
    <source>
        <dbReference type="Proteomes" id="UP000694408"/>
    </source>
</evidence>
<feature type="region of interest" description="Disordered" evidence="1">
    <location>
        <begin position="1"/>
        <end position="40"/>
    </location>
</feature>
<sequence length="201" mass="20662">RAASSSRVTAGAGTEGSRWAKAVTATATAPQSGNTPAVHSPNCEHPNCASQSRYTPNCTHPNCAHPKLCNPKLGASKLCTPQTVHPPNCVLLSPGTSQTVYNPNCAHPTLCTSKLCTPHTAQPQTVHTPPFFTLHPGCESIGSSIRCPQDAHAQGGGSRGVCPAWGHPRLSPICAHPTGPRALPCRGSDSPSGSPIQATCG</sequence>